<dbReference type="EMBL" id="PGFZ01000001">
    <property type="protein sequence ID" value="POZ53109.1"/>
    <property type="molecule type" value="Genomic_DNA"/>
</dbReference>
<sequence>MVTIRPTKQQKPLKHQDTVTQNGSESAIMLSAAEYPQLRKCHRQVLSLDDFTPADIQNLLASEPPVEALAFNAEYPESPSSLQVIESEAYHAAYKRIS</sequence>
<organism evidence="2 3">
    <name type="scientific">Methylovulum psychrotolerans</name>
    <dbReference type="NCBI Taxonomy" id="1704499"/>
    <lineage>
        <taxon>Bacteria</taxon>
        <taxon>Pseudomonadati</taxon>
        <taxon>Pseudomonadota</taxon>
        <taxon>Gammaproteobacteria</taxon>
        <taxon>Methylococcales</taxon>
        <taxon>Methylococcaceae</taxon>
        <taxon>Methylovulum</taxon>
    </lineage>
</organism>
<comment type="caution">
    <text evidence="2">The sequence shown here is derived from an EMBL/GenBank/DDBJ whole genome shotgun (WGS) entry which is preliminary data.</text>
</comment>
<evidence type="ECO:0000256" key="1">
    <source>
        <dbReference type="SAM" id="MobiDB-lite"/>
    </source>
</evidence>
<dbReference type="Proteomes" id="UP000237423">
    <property type="component" value="Unassembled WGS sequence"/>
</dbReference>
<feature type="region of interest" description="Disordered" evidence="1">
    <location>
        <begin position="1"/>
        <end position="24"/>
    </location>
</feature>
<protein>
    <submittedName>
        <fullName evidence="2">Prevent-host-death protein</fullName>
    </submittedName>
</protein>
<feature type="compositionally biased region" description="Polar residues" evidence="1">
    <location>
        <begin position="1"/>
        <end position="10"/>
    </location>
</feature>
<evidence type="ECO:0000313" key="2">
    <source>
        <dbReference type="EMBL" id="POZ53109.1"/>
    </source>
</evidence>
<accession>A0A2S5CQL4</accession>
<dbReference type="RefSeq" id="WP_103972945.1">
    <property type="nucleotide sequence ID" value="NZ_PGFZ01000001.1"/>
</dbReference>
<evidence type="ECO:0000313" key="3">
    <source>
        <dbReference type="Proteomes" id="UP000237423"/>
    </source>
</evidence>
<name>A0A2S5CQL4_9GAMM</name>
<reference evidence="2 3" key="1">
    <citation type="submission" date="2017-11" db="EMBL/GenBank/DDBJ databases">
        <title>Draft Genome Sequence of Methylobacter psychrotolerans Sph1T, an Obligate Methanotroph from Low-Temperature Environments.</title>
        <authorList>
            <person name="Oshkin I.Y."/>
            <person name="Miroshnikov K."/>
            <person name="Belova S.E."/>
            <person name="Korzhenkov A."/>
            <person name="Toshchakov S.V."/>
            <person name="Dedysh S.N."/>
        </authorList>
    </citation>
    <scope>NUCLEOTIDE SEQUENCE [LARGE SCALE GENOMIC DNA]</scope>
    <source>
        <strain evidence="2 3">Sph1</strain>
    </source>
</reference>
<proteinExistence type="predicted"/>
<gene>
    <name evidence="2" type="ORF">AADEFJLK_00121</name>
</gene>
<dbReference type="AlphaFoldDB" id="A0A2S5CQL4"/>